<dbReference type="InterPro" id="IPR005754">
    <property type="entry name" value="Sortase"/>
</dbReference>
<proteinExistence type="predicted"/>
<dbReference type="InterPro" id="IPR009835">
    <property type="entry name" value="SrtB"/>
</dbReference>
<dbReference type="InterPro" id="IPR023365">
    <property type="entry name" value="Sortase_dom-sf"/>
</dbReference>
<dbReference type="RefSeq" id="WP_120468506.1">
    <property type="nucleotide sequence ID" value="NZ_RAYQ01000006.1"/>
</dbReference>
<evidence type="ECO:0000313" key="3">
    <source>
        <dbReference type="EMBL" id="RKI91977.1"/>
    </source>
</evidence>
<comment type="caution">
    <text evidence="3">The sequence shown here is derived from an EMBL/GenBank/DDBJ whole genome shotgun (WGS) entry which is preliminary data.</text>
</comment>
<dbReference type="Proteomes" id="UP000280696">
    <property type="component" value="Unassembled WGS sequence"/>
</dbReference>
<feature type="active site" description="Acyl-thioester intermediate" evidence="2">
    <location>
        <position position="235"/>
    </location>
</feature>
<dbReference type="CDD" id="cd05826">
    <property type="entry name" value="Sortase_B"/>
    <property type="match status" value="1"/>
</dbReference>
<keyword evidence="1 3" id="KW-0378">Hydrolase</keyword>
<dbReference type="EMBL" id="RAYQ01000006">
    <property type="protein sequence ID" value="RKI91977.1"/>
    <property type="molecule type" value="Genomic_DNA"/>
</dbReference>
<dbReference type="AlphaFoldDB" id="A0A3A9AKR1"/>
<accession>A0A3A9AKR1</accession>
<dbReference type="NCBIfam" id="TIGR03064">
    <property type="entry name" value="sortase_srtB"/>
    <property type="match status" value="1"/>
</dbReference>
<evidence type="ECO:0000256" key="1">
    <source>
        <dbReference type="ARBA" id="ARBA00022801"/>
    </source>
</evidence>
<sequence>MKKKIRLLITISLVLSFVISITVIGIKRLDYHNGAEDYFNAQLVAGLSTMPRELPEEAEETDFWAEALAGTDLVSLRAVNPEVIGWIAIPETELSYPVLQAEDNKYYLNHTWNNDQSSVGSFFMECQISPNMRSFNTIIYGHKMRNGSMFGNLLNYDDIEYWKEHPSIYVVTDEGVCRYDIFAAYEVGVREIVYRININSKKRRSDFIQFCLKNSTIDTGIVPTVQDKVLTLSTCTGRGHSTRFVVQGVLHGVFPVAASDDELSS</sequence>
<keyword evidence="4" id="KW-1185">Reference proteome</keyword>
<dbReference type="Pfam" id="PF04203">
    <property type="entry name" value="Sortase"/>
    <property type="match status" value="1"/>
</dbReference>
<dbReference type="EC" id="3.4.22.71" evidence="3"/>
<dbReference type="GO" id="GO:0016787">
    <property type="term" value="F:hydrolase activity"/>
    <property type="evidence" value="ECO:0007669"/>
    <property type="project" value="UniProtKB-KW"/>
</dbReference>
<dbReference type="OrthoDB" id="9806013at2"/>
<name>A0A3A9AKR1_9FIRM</name>
<evidence type="ECO:0000313" key="4">
    <source>
        <dbReference type="Proteomes" id="UP000280696"/>
    </source>
</evidence>
<dbReference type="Gene3D" id="2.40.260.10">
    <property type="entry name" value="Sortase"/>
    <property type="match status" value="1"/>
</dbReference>
<protein>
    <submittedName>
        <fullName evidence="3">SrtB family sortase</fullName>
        <ecNumber evidence="3">3.4.22.71</ecNumber>
    </submittedName>
</protein>
<reference evidence="3 4" key="1">
    <citation type="submission" date="2018-09" db="EMBL/GenBank/DDBJ databases">
        <title>Murine metabolic-syndrome-specific gut microbial biobank.</title>
        <authorList>
            <person name="Liu C."/>
        </authorList>
    </citation>
    <scope>NUCLEOTIDE SEQUENCE [LARGE SCALE GENOMIC DNA]</scope>
    <source>
        <strain evidence="3 4">0.1xD8-82</strain>
    </source>
</reference>
<gene>
    <name evidence="3" type="primary">srtB</name>
    <name evidence="3" type="ORF">D7V94_07800</name>
</gene>
<evidence type="ECO:0000256" key="2">
    <source>
        <dbReference type="PIRSR" id="PIRSR605754-1"/>
    </source>
</evidence>
<organism evidence="3 4">
    <name type="scientific">Parablautia intestinalis</name>
    <dbReference type="NCBI Taxonomy" id="2320100"/>
    <lineage>
        <taxon>Bacteria</taxon>
        <taxon>Bacillati</taxon>
        <taxon>Bacillota</taxon>
        <taxon>Clostridia</taxon>
        <taxon>Lachnospirales</taxon>
        <taxon>Lachnospiraceae</taxon>
        <taxon>Parablautia</taxon>
    </lineage>
</organism>
<feature type="active site" description="Proton donor/acceptor" evidence="2">
    <location>
        <position position="142"/>
    </location>
</feature>
<dbReference type="SUPFAM" id="SSF63817">
    <property type="entry name" value="Sortase"/>
    <property type="match status" value="1"/>
</dbReference>